<dbReference type="Proteomes" id="UP000683925">
    <property type="component" value="Unassembled WGS sequence"/>
</dbReference>
<dbReference type="PROSITE" id="PS50053">
    <property type="entry name" value="UBIQUITIN_2"/>
    <property type="match status" value="1"/>
</dbReference>
<dbReference type="OMA" id="QCNILID"/>
<dbReference type="AlphaFoldDB" id="A0A8S1WR36"/>
<organism evidence="3 4">
    <name type="scientific">Paramecium octaurelia</name>
    <dbReference type="NCBI Taxonomy" id="43137"/>
    <lineage>
        <taxon>Eukaryota</taxon>
        <taxon>Sar</taxon>
        <taxon>Alveolata</taxon>
        <taxon>Ciliophora</taxon>
        <taxon>Intramacronucleata</taxon>
        <taxon>Oligohymenophorea</taxon>
        <taxon>Peniculida</taxon>
        <taxon>Parameciidae</taxon>
        <taxon>Paramecium</taxon>
    </lineage>
</organism>
<keyword evidence="4" id="KW-1185">Reference proteome</keyword>
<sequence length="811" mass="95412">MNLKIEVLGSKVQFVQLDQNLLVSDAIDALIQKLKLKEQNQQLGLYVNGIELKKNERLIQKFLFSNDIVQLKKIEQIKQLQGIKLRFTNEIRIAYVYQDDLINVLYDQAEKQFSLSKDSFKLTYNDQILQKMNPTKQYQIDATSTVEVKTQNQCFQQKQMIELILQYEKECKNLQFDLYGKIFELEEKAKALFQIKQDICILNDKQILLPDKLLFEVDINKNRCLLIFLKDSYQKNLSFVDIDLEYNEQSFTLSVSTDTLISELIDLLKSQHNLTDIDIMKDQKVLPKDLTINQLNIQKMSRLKVVHKQNNTLKLEIKIENNIEKMEVDNETEIEELISQIQSNFQLKNIELKLSNGQKLVHKKYTLKQYNIQNGTQLLVEFPQLQQIRQSNGADYNQQIRQSNGADYNYNNNTIKVFVLYQQQKYQFQFQNNQLIEDLENKMKEELNCSKQIQLLYQNIILPQKKSFLQAGITDGCVLQCNFPKIKIIEQGKAENPLLRVIIKYESQEREQMLQRNTLLEAVIQSIKQEFSISQEIYLITKERNLDSQKSLEENDIKDNTEIFVKIAILKITIIINGQKMQTLEVTYDTQGEDLQQQIKYYYKIEDDFDLVINEINEKKGIKINPKQSLKDQGIKNGQTVEVQIKKGQGKQFQEQKNNSIQQNQQFQQQSQSKVDHKIQSNQYTDQQNQQNQQPQQNQKFPKSKILVNNIEDMRSEDKKGENINNNSNFKQKQVNIKFQTNNLKKSFELNIELSYETTISEIIEYIINNYQINDKIKLSFKGRILEQNQNLANIQIKDNETIYVEPNNVP</sequence>
<dbReference type="Pfam" id="PF00240">
    <property type="entry name" value="ubiquitin"/>
    <property type="match status" value="1"/>
</dbReference>
<feature type="compositionally biased region" description="Low complexity" evidence="1">
    <location>
        <begin position="648"/>
        <end position="673"/>
    </location>
</feature>
<feature type="domain" description="Ubiquitin-like" evidence="2">
    <location>
        <begin position="733"/>
        <end position="805"/>
    </location>
</feature>
<dbReference type="CDD" id="cd17039">
    <property type="entry name" value="Ubl_ubiquitin_like"/>
    <property type="match status" value="1"/>
</dbReference>
<proteinExistence type="predicted"/>
<comment type="caution">
    <text evidence="3">The sequence shown here is derived from an EMBL/GenBank/DDBJ whole genome shotgun (WGS) entry which is preliminary data.</text>
</comment>
<gene>
    <name evidence="3" type="ORF">POCTA_138.1.T0990088</name>
</gene>
<dbReference type="SMART" id="SM00213">
    <property type="entry name" value="UBQ"/>
    <property type="match status" value="4"/>
</dbReference>
<dbReference type="OrthoDB" id="312651at2759"/>
<feature type="region of interest" description="Disordered" evidence="1">
    <location>
        <begin position="648"/>
        <end position="704"/>
    </location>
</feature>
<evidence type="ECO:0000259" key="2">
    <source>
        <dbReference type="PROSITE" id="PS50053"/>
    </source>
</evidence>
<feature type="compositionally biased region" description="Low complexity" evidence="1">
    <location>
        <begin position="680"/>
        <end position="699"/>
    </location>
</feature>
<reference evidence="3" key="1">
    <citation type="submission" date="2021-01" db="EMBL/GenBank/DDBJ databases">
        <authorList>
            <consortium name="Genoscope - CEA"/>
            <person name="William W."/>
        </authorList>
    </citation>
    <scope>NUCLEOTIDE SEQUENCE</scope>
</reference>
<evidence type="ECO:0000256" key="1">
    <source>
        <dbReference type="SAM" id="MobiDB-lite"/>
    </source>
</evidence>
<dbReference type="EMBL" id="CAJJDP010000098">
    <property type="protein sequence ID" value="CAD8191207.1"/>
    <property type="molecule type" value="Genomic_DNA"/>
</dbReference>
<dbReference type="InterPro" id="IPR000626">
    <property type="entry name" value="Ubiquitin-like_dom"/>
</dbReference>
<name>A0A8S1WR36_PAROT</name>
<evidence type="ECO:0000313" key="3">
    <source>
        <dbReference type="EMBL" id="CAD8191207.1"/>
    </source>
</evidence>
<accession>A0A8S1WR36</accession>
<protein>
    <recommendedName>
        <fullName evidence="2">Ubiquitin-like domain-containing protein</fullName>
    </recommendedName>
</protein>
<evidence type="ECO:0000313" key="4">
    <source>
        <dbReference type="Proteomes" id="UP000683925"/>
    </source>
</evidence>